<feature type="transmembrane region" description="Helical" evidence="6">
    <location>
        <begin position="459"/>
        <end position="478"/>
    </location>
</feature>
<feature type="transmembrane region" description="Helical" evidence="6">
    <location>
        <begin position="26"/>
        <end position="50"/>
    </location>
</feature>
<feature type="transmembrane region" description="Helical" evidence="6">
    <location>
        <begin position="255"/>
        <end position="273"/>
    </location>
</feature>
<name>G0MZP1_CAEBE</name>
<dbReference type="AlphaFoldDB" id="G0MZP1"/>
<feature type="transmembrane region" description="Helical" evidence="6">
    <location>
        <begin position="343"/>
        <end position="362"/>
    </location>
</feature>
<dbReference type="GO" id="GO:0046839">
    <property type="term" value="P:phospholipid dephosphorylation"/>
    <property type="evidence" value="ECO:0007669"/>
    <property type="project" value="TreeGrafter"/>
</dbReference>
<dbReference type="SMART" id="SM00014">
    <property type="entry name" value="acidPPc"/>
    <property type="match status" value="2"/>
</dbReference>
<dbReference type="HOGENOM" id="CLU_480790_0_0_1"/>
<feature type="transmembrane region" description="Helical" evidence="6">
    <location>
        <begin position="224"/>
        <end position="243"/>
    </location>
</feature>
<dbReference type="STRING" id="135651.G0MZP1"/>
<keyword evidence="9" id="KW-1185">Reference proteome</keyword>
<reference evidence="9" key="1">
    <citation type="submission" date="2011-07" db="EMBL/GenBank/DDBJ databases">
        <authorList>
            <consortium name="Caenorhabditis brenneri Sequencing and Analysis Consortium"/>
            <person name="Wilson R.K."/>
        </authorList>
    </citation>
    <scope>NUCLEOTIDE SEQUENCE [LARGE SCALE GENOMIC DNA]</scope>
    <source>
        <strain evidence="9">PB2801</strain>
    </source>
</reference>
<dbReference type="EMBL" id="GL379822">
    <property type="protein sequence ID" value="EGT48142.1"/>
    <property type="molecule type" value="Genomic_DNA"/>
</dbReference>
<dbReference type="PANTHER" id="PTHR10165:SF103">
    <property type="entry name" value="PHOSPHOLIPID PHOSPHATASE HOMOLOG 1.2 HOMOLOG"/>
    <property type="match status" value="1"/>
</dbReference>
<feature type="domain" description="Phosphatidic acid phosphatase type 2/haloperoxidase" evidence="7">
    <location>
        <begin position="391"/>
        <end position="536"/>
    </location>
</feature>
<dbReference type="GO" id="GO:0007165">
    <property type="term" value="P:signal transduction"/>
    <property type="evidence" value="ECO:0007669"/>
    <property type="project" value="TreeGrafter"/>
</dbReference>
<comment type="subcellular location">
    <subcellularLocation>
        <location evidence="1">Membrane</location>
        <topology evidence="1">Multi-pass membrane protein</topology>
    </subcellularLocation>
</comment>
<dbReference type="OMA" id="GIMADTQ"/>
<feature type="transmembrane region" description="Helical" evidence="6">
    <location>
        <begin position="490"/>
        <end position="512"/>
    </location>
</feature>
<feature type="transmembrane region" description="Helical" evidence="6">
    <location>
        <begin position="114"/>
        <end position="139"/>
    </location>
</feature>
<organism evidence="9">
    <name type="scientific">Caenorhabditis brenneri</name>
    <name type="common">Nematode worm</name>
    <dbReference type="NCBI Taxonomy" id="135651"/>
    <lineage>
        <taxon>Eukaryota</taxon>
        <taxon>Metazoa</taxon>
        <taxon>Ecdysozoa</taxon>
        <taxon>Nematoda</taxon>
        <taxon>Chromadorea</taxon>
        <taxon>Rhabditida</taxon>
        <taxon>Rhabditina</taxon>
        <taxon>Rhabditomorpha</taxon>
        <taxon>Rhabditoidea</taxon>
        <taxon>Rhabditidae</taxon>
        <taxon>Peloderinae</taxon>
        <taxon>Caenorhabditis</taxon>
    </lineage>
</organism>
<dbReference type="GO" id="GO:0006644">
    <property type="term" value="P:phospholipid metabolic process"/>
    <property type="evidence" value="ECO:0007669"/>
    <property type="project" value="InterPro"/>
</dbReference>
<evidence type="ECO:0000256" key="6">
    <source>
        <dbReference type="SAM" id="Phobius"/>
    </source>
</evidence>
<evidence type="ECO:0000256" key="4">
    <source>
        <dbReference type="ARBA" id="ARBA00022989"/>
    </source>
</evidence>
<evidence type="ECO:0000259" key="7">
    <source>
        <dbReference type="SMART" id="SM00014"/>
    </source>
</evidence>
<comment type="similarity">
    <text evidence="2">Belongs to the PA-phosphatase related phosphoesterase family.</text>
</comment>
<feature type="transmembrane region" description="Helical" evidence="6">
    <location>
        <begin position="71"/>
        <end position="94"/>
    </location>
</feature>
<keyword evidence="4 6" id="KW-1133">Transmembrane helix</keyword>
<feature type="transmembrane region" description="Helical" evidence="6">
    <location>
        <begin position="193"/>
        <end position="212"/>
    </location>
</feature>
<evidence type="ECO:0000256" key="1">
    <source>
        <dbReference type="ARBA" id="ARBA00004141"/>
    </source>
</evidence>
<dbReference type="InParanoid" id="G0MZP1"/>
<gene>
    <name evidence="8" type="ORF">CAEBREN_22625</name>
</gene>
<dbReference type="SUPFAM" id="SSF48317">
    <property type="entry name" value="Acid phosphatase/Vanadium-dependent haloperoxidase"/>
    <property type="match status" value="2"/>
</dbReference>
<dbReference type="Pfam" id="PF01569">
    <property type="entry name" value="PAP2"/>
    <property type="match status" value="2"/>
</dbReference>
<dbReference type="InterPro" id="IPR036938">
    <property type="entry name" value="PAP2/HPO_sf"/>
</dbReference>
<dbReference type="FunFam" id="1.20.144.10:FF:000051">
    <property type="entry name" value="Phospholipid phosphatase homolog 1.2 homolog"/>
    <property type="match status" value="1"/>
</dbReference>
<dbReference type="GO" id="GO:0005886">
    <property type="term" value="C:plasma membrane"/>
    <property type="evidence" value="ECO:0007669"/>
    <property type="project" value="TreeGrafter"/>
</dbReference>
<feature type="domain" description="Phosphatidic acid phosphatase type 2/haloperoxidase" evidence="7">
    <location>
        <begin position="126"/>
        <end position="270"/>
    </location>
</feature>
<evidence type="ECO:0000256" key="2">
    <source>
        <dbReference type="ARBA" id="ARBA00008816"/>
    </source>
</evidence>
<dbReference type="CDD" id="cd03384">
    <property type="entry name" value="PAP2_wunen"/>
    <property type="match status" value="2"/>
</dbReference>
<dbReference type="eggNOG" id="KOG3030">
    <property type="taxonomic scope" value="Eukaryota"/>
</dbReference>
<feature type="transmembrane region" description="Helical" evidence="6">
    <location>
        <begin position="518"/>
        <end position="539"/>
    </location>
</feature>
<proteinExistence type="inferred from homology"/>
<sequence>MREHADFCYYVVVYSLGNFHRTSPRFGMSLLLFLFVTAAISVIVPTLLGVSQRGFFCDDDSIRYEYRKDTITTIQLMLYNLVLNAVTVLFVEYYRMQKIELTINNPRYRWRNSHLHALFVRLLTYFGYSQIGFVMNVALNIATKHVVGRLRPHFLDVCKLANDTCVTGDSHRYIIDYTCTGPPELVLEARKSFYSGHSAVSLYCAVWSALYIQARLGSVLNNRIVVPISQTVLIMVGLGISFSRITDNKHHWSDVLVGIFIGIFIAAYTSVFWTDIFSNNSTESETQPLVLSPTTHLTRYSDVFIADYMLKLRGNTIRGFFCVDPTIHYTKKASTVTSLQHRIYNITLMIASVFIVEAYRHLTQNPRYLEYVYRIGSTHIPKYLVNILTFIGYSQVGYIFNELLVKFVKGSIGRLRPYFYAVCNPLPIKECEELNPNSYIENYQCQGNFDEVEEARRSFYSGHSTVTMYCAFWTVLYLQARLKPVLQNNVIVSILQSFITAGGLFICCSRISDNKHHWSDVLAGIVVGMSLATISSVWWGKLFSSAEVGADLHDNKETNKFDDKENV</sequence>
<dbReference type="PANTHER" id="PTHR10165">
    <property type="entry name" value="LIPID PHOSPHATE PHOSPHATASE"/>
    <property type="match status" value="1"/>
</dbReference>
<feature type="transmembrane region" description="Helical" evidence="6">
    <location>
        <begin position="383"/>
        <end position="400"/>
    </location>
</feature>
<keyword evidence="5 6" id="KW-0472">Membrane</keyword>
<evidence type="ECO:0000313" key="8">
    <source>
        <dbReference type="EMBL" id="EGT48142.1"/>
    </source>
</evidence>
<evidence type="ECO:0000256" key="5">
    <source>
        <dbReference type="ARBA" id="ARBA00023136"/>
    </source>
</evidence>
<dbReference type="FunCoup" id="G0MZP1">
    <property type="interactions" value="198"/>
</dbReference>
<dbReference type="InterPro" id="IPR043216">
    <property type="entry name" value="PAP-like"/>
</dbReference>
<evidence type="ECO:0000256" key="3">
    <source>
        <dbReference type="ARBA" id="ARBA00022692"/>
    </source>
</evidence>
<dbReference type="Proteomes" id="UP000008068">
    <property type="component" value="Unassembled WGS sequence"/>
</dbReference>
<evidence type="ECO:0000313" key="9">
    <source>
        <dbReference type="Proteomes" id="UP000008068"/>
    </source>
</evidence>
<dbReference type="GO" id="GO:0008195">
    <property type="term" value="F:phosphatidate phosphatase activity"/>
    <property type="evidence" value="ECO:0007669"/>
    <property type="project" value="TreeGrafter"/>
</dbReference>
<dbReference type="OrthoDB" id="8907274at2759"/>
<dbReference type="Gene3D" id="1.20.144.10">
    <property type="entry name" value="Phosphatidic acid phosphatase type 2/haloperoxidase"/>
    <property type="match status" value="2"/>
</dbReference>
<accession>G0MZP1</accession>
<protein>
    <recommendedName>
        <fullName evidence="7">Phosphatidic acid phosphatase type 2/haloperoxidase domain-containing protein</fullName>
    </recommendedName>
</protein>
<keyword evidence="3 6" id="KW-0812">Transmembrane</keyword>
<dbReference type="InterPro" id="IPR000326">
    <property type="entry name" value="PAP2/HPO"/>
</dbReference>